<feature type="compositionally biased region" description="Basic and acidic residues" evidence="1">
    <location>
        <begin position="41"/>
        <end position="51"/>
    </location>
</feature>
<feature type="region of interest" description="Disordered" evidence="1">
    <location>
        <begin position="32"/>
        <end position="51"/>
    </location>
</feature>
<sequence>MPSMPTQTETCPLCAYTGETATDVYTHLQTSHRKSAISTRLLEHQSRSRQR</sequence>
<dbReference type="Proteomes" id="UP000185936">
    <property type="component" value="Unassembled WGS sequence"/>
</dbReference>
<gene>
    <name evidence="2" type="ORF">SAMN05421752_101446</name>
</gene>
<evidence type="ECO:0000313" key="3">
    <source>
        <dbReference type="Proteomes" id="UP000185936"/>
    </source>
</evidence>
<evidence type="ECO:0008006" key="4">
    <source>
        <dbReference type="Google" id="ProtNLM"/>
    </source>
</evidence>
<evidence type="ECO:0000313" key="2">
    <source>
        <dbReference type="EMBL" id="SIR64597.1"/>
    </source>
</evidence>
<accession>A0A1N7CM90</accession>
<reference evidence="3" key="1">
    <citation type="submission" date="2017-01" db="EMBL/GenBank/DDBJ databases">
        <authorList>
            <person name="Varghese N."/>
            <person name="Submissions S."/>
        </authorList>
    </citation>
    <scope>NUCLEOTIDE SEQUENCE [LARGE SCALE GENOMIC DNA]</scope>
    <source>
        <strain evidence="3">type strain: HArc-</strain>
    </source>
</reference>
<dbReference type="STRING" id="308853.SAMN05421752_101446"/>
<protein>
    <recommendedName>
        <fullName evidence="4">C2H2-type domain-containing protein</fullName>
    </recommendedName>
</protein>
<keyword evidence="3" id="KW-1185">Reference proteome</keyword>
<name>A0A1N7CM90_9EURY</name>
<dbReference type="EMBL" id="FTNR01000001">
    <property type="protein sequence ID" value="SIR64597.1"/>
    <property type="molecule type" value="Genomic_DNA"/>
</dbReference>
<proteinExistence type="predicted"/>
<dbReference type="AlphaFoldDB" id="A0A1N7CM90"/>
<organism evidence="2 3">
    <name type="scientific">Natronorubrum thiooxidans</name>
    <dbReference type="NCBI Taxonomy" id="308853"/>
    <lineage>
        <taxon>Archaea</taxon>
        <taxon>Methanobacteriati</taxon>
        <taxon>Methanobacteriota</taxon>
        <taxon>Stenosarchaea group</taxon>
        <taxon>Halobacteria</taxon>
        <taxon>Halobacteriales</taxon>
        <taxon>Natrialbaceae</taxon>
        <taxon>Natronorubrum</taxon>
    </lineage>
</organism>
<evidence type="ECO:0000256" key="1">
    <source>
        <dbReference type="SAM" id="MobiDB-lite"/>
    </source>
</evidence>